<dbReference type="OMA" id="KMWPRAA"/>
<dbReference type="Gene3D" id="3.20.20.80">
    <property type="entry name" value="Glycosidases"/>
    <property type="match status" value="1"/>
</dbReference>
<evidence type="ECO:0000256" key="13">
    <source>
        <dbReference type="ARBA" id="ARBA00043767"/>
    </source>
</evidence>
<dbReference type="PANTHER" id="PTHR22600:SF39">
    <property type="entry name" value="BETA-HEXOSAMINIDASE SUBUNIT ALPHA"/>
    <property type="match status" value="1"/>
</dbReference>
<dbReference type="GO" id="GO:0006024">
    <property type="term" value="P:glycosaminoglycan biosynthetic process"/>
    <property type="evidence" value="ECO:0007669"/>
    <property type="project" value="Ensembl"/>
</dbReference>
<dbReference type="PANTHER" id="PTHR22600">
    <property type="entry name" value="BETA-HEXOSAMINIDASE"/>
    <property type="match status" value="1"/>
</dbReference>
<dbReference type="InterPro" id="IPR029018">
    <property type="entry name" value="Hex-like_dom2"/>
</dbReference>
<dbReference type="InterPro" id="IPR025705">
    <property type="entry name" value="Beta_hexosaminidase_sua/sub"/>
</dbReference>
<dbReference type="PRINTS" id="PR00738">
    <property type="entry name" value="GLHYDRLASE20"/>
</dbReference>
<dbReference type="GO" id="GO:0030209">
    <property type="term" value="P:dermatan sulfate proteoglycan catabolic process"/>
    <property type="evidence" value="ECO:0007669"/>
    <property type="project" value="Ensembl"/>
</dbReference>
<keyword evidence="5 19" id="KW-0378">Hydrolase</keyword>
<evidence type="ECO:0000256" key="16">
    <source>
        <dbReference type="ARBA" id="ARBA00046515"/>
    </source>
</evidence>
<dbReference type="GO" id="GO:0005829">
    <property type="term" value="C:cytosol"/>
    <property type="evidence" value="ECO:0007669"/>
    <property type="project" value="Ensembl"/>
</dbReference>
<comment type="subcellular location">
    <subcellularLocation>
        <location evidence="2">Lysosome</location>
    </subcellularLocation>
</comment>
<evidence type="ECO:0000256" key="3">
    <source>
        <dbReference type="ARBA" id="ARBA00006285"/>
    </source>
</evidence>
<feature type="disulfide bond" evidence="21">
    <location>
        <begin position="583"/>
        <end position="600"/>
    </location>
</feature>
<dbReference type="PIRSF" id="PIRSF001093">
    <property type="entry name" value="B-hxosamndse_ab_euk"/>
    <property type="match status" value="1"/>
</dbReference>
<reference evidence="24" key="2">
    <citation type="submission" date="2025-08" db="UniProtKB">
        <authorList>
            <consortium name="Ensembl"/>
        </authorList>
    </citation>
    <scope>IDENTIFICATION</scope>
</reference>
<keyword evidence="4" id="KW-0732">Signal</keyword>
<dbReference type="GO" id="GO:0030214">
    <property type="term" value="P:hyaluronan catabolic process"/>
    <property type="evidence" value="ECO:0007669"/>
    <property type="project" value="Ensembl"/>
</dbReference>
<dbReference type="GO" id="GO:0007605">
    <property type="term" value="P:sensory perception of sound"/>
    <property type="evidence" value="ECO:0007669"/>
    <property type="project" value="Ensembl"/>
</dbReference>
<evidence type="ECO:0000256" key="11">
    <source>
        <dbReference type="ARBA" id="ARBA00023295"/>
    </source>
</evidence>
<keyword evidence="9" id="KW-0325">Glycoprotein</keyword>
<dbReference type="SUPFAM" id="SSF51445">
    <property type="entry name" value="(Trans)glycosidases"/>
    <property type="match status" value="1"/>
</dbReference>
<dbReference type="GO" id="GO:0042582">
    <property type="term" value="C:azurophil granule"/>
    <property type="evidence" value="ECO:0007669"/>
    <property type="project" value="Ensembl"/>
</dbReference>
<dbReference type="FunFam" id="3.20.20.80:FF:000049">
    <property type="entry name" value="Beta-hexosaminidase A"/>
    <property type="match status" value="1"/>
</dbReference>
<dbReference type="InterPro" id="IPR015883">
    <property type="entry name" value="Glyco_hydro_20_cat"/>
</dbReference>
<comment type="catalytic activity">
    <reaction evidence="1 19">
        <text>Hydrolysis of terminal non-reducing N-acetyl-D-hexosamine residues in N-acetyl-beta-D-hexosaminides.</text>
        <dbReference type="EC" id="3.2.1.52"/>
    </reaction>
</comment>
<comment type="subunit">
    <text evidence="16">There are 3 beta-hexosaminidase isozymes: isozyme A (hexosaminidase A) is a heterodimer composed of one subunit alpha and one subunit beta (chain A and B); isozyme B (hexosaminidase B) is a homodimer of two beta subunits (two chains A and B); isozyme S (hexosaminidase S) is a homodimer of two alpha subunits. The composition of the dimer (isozyme A versus isozyme S) has a significant effect on the substrate specificity of the alpha subunit active site.</text>
</comment>
<evidence type="ECO:0000256" key="20">
    <source>
        <dbReference type="PIRSR" id="PIRSR001093-1"/>
    </source>
</evidence>
<dbReference type="GO" id="GO:0005975">
    <property type="term" value="P:carbohydrate metabolic process"/>
    <property type="evidence" value="ECO:0007669"/>
    <property type="project" value="InterPro"/>
</dbReference>
<comment type="catalytic activity">
    <reaction evidence="13">
        <text>a ganglioside GM2 (d18:1(4E)) + H2O = a ganglioside GM3 (d18:1(4E)) + N-acetyl-beta-D-galactosamine</text>
        <dbReference type="Rhea" id="RHEA:47940"/>
        <dbReference type="ChEBI" id="CHEBI:15377"/>
        <dbReference type="ChEBI" id="CHEBI:28497"/>
        <dbReference type="ChEBI" id="CHEBI:60065"/>
        <dbReference type="ChEBI" id="CHEBI:71502"/>
    </reaction>
    <physiologicalReaction direction="left-to-right" evidence="13">
        <dbReference type="Rhea" id="RHEA:47941"/>
    </physiologicalReaction>
</comment>
<evidence type="ECO:0000256" key="2">
    <source>
        <dbReference type="ARBA" id="ARBA00004371"/>
    </source>
</evidence>
<keyword evidence="11 19" id="KW-0326">Glycosidase</keyword>
<evidence type="ECO:0000256" key="19">
    <source>
        <dbReference type="PIRNR" id="PIRNR001093"/>
    </source>
</evidence>
<evidence type="ECO:0000256" key="18">
    <source>
        <dbReference type="ARBA" id="ARBA00049464"/>
    </source>
</evidence>
<dbReference type="HOGENOM" id="CLU_007082_0_0_1"/>
<dbReference type="GO" id="GO:0007628">
    <property type="term" value="P:adult walking behavior"/>
    <property type="evidence" value="ECO:0007669"/>
    <property type="project" value="Ensembl"/>
</dbReference>
<evidence type="ECO:0000256" key="5">
    <source>
        <dbReference type="ARBA" id="ARBA00022801"/>
    </source>
</evidence>
<dbReference type="InterPro" id="IPR029019">
    <property type="entry name" value="HEX_eukaryotic_N"/>
</dbReference>
<comment type="catalytic activity">
    <reaction evidence="17">
        <text>N-acetyl-beta-D-galactosaminyl-(1-&gt;4)-beta-D-3-sulfogalactosyl-(1-&gt;4)-beta-D-glucosyl-(1&lt;-&gt;1')-ceramide + H2O = a beta-D-3-sulfogalactosyl-(1-&gt;4)-beta-D-glucosyl-(1&lt;-&gt;1')-ceramide + N-acetyl-beta-D-galactosamine</text>
        <dbReference type="Rhea" id="RHEA:48276"/>
        <dbReference type="ChEBI" id="CHEBI:15377"/>
        <dbReference type="ChEBI" id="CHEBI:28497"/>
        <dbReference type="ChEBI" id="CHEBI:90163"/>
        <dbReference type="ChEBI" id="CHEBI:90164"/>
    </reaction>
    <physiologicalReaction direction="left-to-right" evidence="17">
        <dbReference type="Rhea" id="RHEA:48277"/>
    </physiologicalReaction>
</comment>
<evidence type="ECO:0000256" key="8">
    <source>
        <dbReference type="ARBA" id="ARBA00023157"/>
    </source>
</evidence>
<evidence type="ECO:0000256" key="4">
    <source>
        <dbReference type="ARBA" id="ARBA00022729"/>
    </source>
</evidence>
<evidence type="ECO:0000256" key="15">
    <source>
        <dbReference type="ARBA" id="ARBA00045782"/>
    </source>
</evidence>
<comment type="function">
    <text evidence="15">Hydrolyzes the non-reducing end N-acetyl-D-hexosamine and/or sulfated N-acetyl-D-hexosamine of glycoconjugates, such as the oligosaccharide moieties from proteins and neutral glycolipids, or from certain mucopolysaccharides. The isozyme S is as active as the isozyme A on the anionic bis-sulfated glycans, the chondroitin-6-sulfate trisaccharide (C6S-3), and the dermatan sulfate pentasaccharide, and the sulfated glycosphingolipid SM2. The isozyme B does not hydrolyze each of these substrates, however hydrolyzes efficiently neutral oligosaccharide. Only the isozyme A is responsible for the degradation of GM2 gangliosides in the presence of GM2A.</text>
</comment>
<dbReference type="SUPFAM" id="SSF55545">
    <property type="entry name" value="beta-N-acetylhexosaminidase-like domain"/>
    <property type="match status" value="1"/>
</dbReference>
<dbReference type="GO" id="GO:0050885">
    <property type="term" value="P:neuromuscular process controlling balance"/>
    <property type="evidence" value="ECO:0007669"/>
    <property type="project" value="Ensembl"/>
</dbReference>
<evidence type="ECO:0000256" key="10">
    <source>
        <dbReference type="ARBA" id="ARBA00023228"/>
    </source>
</evidence>
<keyword evidence="8 21" id="KW-1015">Disulfide bond</keyword>
<keyword evidence="25" id="KW-1185">Reference proteome</keyword>
<dbReference type="GO" id="GO:0050884">
    <property type="term" value="P:neuromuscular process controlling posture"/>
    <property type="evidence" value="ECO:0007669"/>
    <property type="project" value="Ensembl"/>
</dbReference>
<dbReference type="GO" id="GO:0007040">
    <property type="term" value="P:lysosome organization"/>
    <property type="evidence" value="ECO:0007669"/>
    <property type="project" value="Ensembl"/>
</dbReference>
<dbReference type="Gene3D" id="3.30.379.10">
    <property type="entry name" value="Chitobiase/beta-hexosaminidase domain 2-like"/>
    <property type="match status" value="1"/>
</dbReference>
<dbReference type="STRING" id="59729.ENSTGUP00000004396"/>
<sequence length="607" mass="67361">MTGAGRGAEMTFGGELQRFEHFKRTRRLWTTGGSCGARGSGGEAVRAGPSCHFAAARPPPLPGGAASLRLGRDMAAARALQLWLLRLLLLPPLLLALLPGPAGAVWPQPQAQSSPPAGGRCPVPPRRFRFAVADGSAVGPGCAVLDAAFQRYWPLLFGRPTENEPSWETPCAELLVYVSTPGCNGFPSLDSNESYKLSVSKGSMLLSAETVWGALRGLETFSQLVGRDENGTYYINETEIVDFPRFPHRGLLLDTSRHYLPLRAILETLDVMAYNKFNVFHWHIVDDPSFPYESSTFPELSKQGAFNAMTHVYTASDVRTVIEYARLRGIRVIAEFDTPGHTLSWGPGAPGLLTPCYMGKAPSGVYGPINPIVNSTYQFVTSLFQEVSTVFPDFFLHLGGDEVDFTCWKSNPEIRAFMTEMGLGEDYKKLESFYIQRLLDIVSSLGKGYIVWQEVFDNDVKLRPDTIIHVWKENNMQYLNEMANVTRAGYRALLSAPWYLNRISYGQDWIEAYKVEPLNFEGSPEQKTLVIGGEACMWGEYVDVTNLTPRLWPRGGAVAERLWSNETVRNVQDAYARLAEFRCTLLGRGVQAQPLYVGYCDNEFGGV</sequence>
<feature type="active site" description="Proton donor" evidence="20">
    <location>
        <position position="402"/>
    </location>
</feature>
<dbReference type="GO" id="GO:0008375">
    <property type="term" value="F:acetylglucosaminyltransferase activity"/>
    <property type="evidence" value="ECO:0007669"/>
    <property type="project" value="Ensembl"/>
</dbReference>
<keyword evidence="6" id="KW-0443">Lipid metabolism</keyword>
<feature type="disulfide bond" evidence="21">
    <location>
        <begin position="142"/>
        <end position="183"/>
    </location>
</feature>
<dbReference type="GO" id="GO:0001501">
    <property type="term" value="P:skeletal system development"/>
    <property type="evidence" value="ECO:0007669"/>
    <property type="project" value="Ensembl"/>
</dbReference>
<dbReference type="InterPro" id="IPR017853">
    <property type="entry name" value="GH"/>
</dbReference>
<reference evidence="24" key="3">
    <citation type="submission" date="2025-09" db="UniProtKB">
        <authorList>
            <consortium name="Ensembl"/>
        </authorList>
    </citation>
    <scope>IDENTIFICATION</scope>
</reference>
<evidence type="ECO:0000256" key="21">
    <source>
        <dbReference type="PIRSR" id="PIRSR001093-2"/>
    </source>
</evidence>
<keyword evidence="7" id="KW-0865">Zymogen</keyword>
<dbReference type="Pfam" id="PF14845">
    <property type="entry name" value="Glycohydro_20b2"/>
    <property type="match status" value="1"/>
</dbReference>
<evidence type="ECO:0000259" key="22">
    <source>
        <dbReference type="Pfam" id="PF00728"/>
    </source>
</evidence>
<evidence type="ECO:0000256" key="12">
    <source>
        <dbReference type="ARBA" id="ARBA00023505"/>
    </source>
</evidence>
<comment type="similarity">
    <text evidence="3 19">Belongs to the glycosyl hydrolase 20 family.</text>
</comment>
<dbReference type="EC" id="3.2.1.52" evidence="19"/>
<protein>
    <recommendedName>
        <fullName evidence="19">Beta-hexosaminidase</fullName>
        <ecNumber evidence="19">3.2.1.52</ecNumber>
    </recommendedName>
</protein>
<dbReference type="GO" id="GO:0042552">
    <property type="term" value="P:myelination"/>
    <property type="evidence" value="ECO:0007669"/>
    <property type="project" value="Ensembl"/>
</dbReference>
<dbReference type="GO" id="GO:0004563">
    <property type="term" value="F:beta-N-acetylhexosaminidase activity"/>
    <property type="evidence" value="ECO:0007669"/>
    <property type="project" value="UniProtKB-EC"/>
</dbReference>
<dbReference type="InParanoid" id="H0Z1F8"/>
<dbReference type="CDD" id="cd06562">
    <property type="entry name" value="GH20_HexA_HexB-like"/>
    <property type="match status" value="1"/>
</dbReference>
<dbReference type="GO" id="GO:0006689">
    <property type="term" value="P:ganglioside catabolic process"/>
    <property type="evidence" value="ECO:0007669"/>
    <property type="project" value="Ensembl"/>
</dbReference>
<reference evidence="24 25" key="1">
    <citation type="journal article" date="2010" name="Nature">
        <title>The genome of a songbird.</title>
        <authorList>
            <person name="Warren W.C."/>
            <person name="Clayton D.F."/>
            <person name="Ellegren H."/>
            <person name="Arnold A.P."/>
            <person name="Hillier L.W."/>
            <person name="Kunstner A."/>
            <person name="Searle S."/>
            <person name="White S."/>
            <person name="Vilella A.J."/>
            <person name="Fairley S."/>
            <person name="Heger A."/>
            <person name="Kong L."/>
            <person name="Ponting C.P."/>
            <person name="Jarvis E.D."/>
            <person name="Mello C.V."/>
            <person name="Minx P."/>
            <person name="Lovell P."/>
            <person name="Velho T.A."/>
            <person name="Ferris M."/>
            <person name="Balakrishnan C.N."/>
            <person name="Sinha S."/>
            <person name="Blatti C."/>
            <person name="London S.E."/>
            <person name="Li Y."/>
            <person name="Lin Y.C."/>
            <person name="George J."/>
            <person name="Sweedler J."/>
            <person name="Southey B."/>
            <person name="Gunaratne P."/>
            <person name="Watson M."/>
            <person name="Nam K."/>
            <person name="Backstrom N."/>
            <person name="Smeds L."/>
            <person name="Nabholz B."/>
            <person name="Itoh Y."/>
            <person name="Whitney O."/>
            <person name="Pfenning A.R."/>
            <person name="Howard J."/>
            <person name="Volker M."/>
            <person name="Skinner B.M."/>
            <person name="Griffin D.K."/>
            <person name="Ye L."/>
            <person name="McLaren W.M."/>
            <person name="Flicek P."/>
            <person name="Quesada V."/>
            <person name="Velasco G."/>
            <person name="Lopez-Otin C."/>
            <person name="Puente X.S."/>
            <person name="Olender T."/>
            <person name="Lancet D."/>
            <person name="Smit A.F."/>
            <person name="Hubley R."/>
            <person name="Konkel M.K."/>
            <person name="Walker J.A."/>
            <person name="Batzer M.A."/>
            <person name="Gu W."/>
            <person name="Pollock D.D."/>
            <person name="Chen L."/>
            <person name="Cheng Z."/>
            <person name="Eichler E.E."/>
            <person name="Stapley J."/>
            <person name="Slate J."/>
            <person name="Ekblom R."/>
            <person name="Birkhead T."/>
            <person name="Burke T."/>
            <person name="Burt D."/>
            <person name="Scharff C."/>
            <person name="Adam I."/>
            <person name="Richard H."/>
            <person name="Sultan M."/>
            <person name="Soldatov A."/>
            <person name="Lehrach H."/>
            <person name="Edwards S.V."/>
            <person name="Yang S.P."/>
            <person name="Li X."/>
            <person name="Graves T."/>
            <person name="Fulton L."/>
            <person name="Nelson J."/>
            <person name="Chinwalla A."/>
            <person name="Hou S."/>
            <person name="Mardis E.R."/>
            <person name="Wilson R.K."/>
        </authorList>
    </citation>
    <scope>NUCLEOTIDE SEQUENCE [LARGE SCALE GENOMIC DNA]</scope>
</reference>
<evidence type="ECO:0000256" key="7">
    <source>
        <dbReference type="ARBA" id="ARBA00023145"/>
    </source>
</evidence>
<evidence type="ECO:0000256" key="14">
    <source>
        <dbReference type="ARBA" id="ARBA00043827"/>
    </source>
</evidence>
<feature type="disulfide bond" evidence="21">
    <location>
        <begin position="356"/>
        <end position="407"/>
    </location>
</feature>
<dbReference type="GO" id="GO:0019915">
    <property type="term" value="P:lipid storage"/>
    <property type="evidence" value="ECO:0007669"/>
    <property type="project" value="Ensembl"/>
</dbReference>
<evidence type="ECO:0000256" key="17">
    <source>
        <dbReference type="ARBA" id="ARBA00047301"/>
    </source>
</evidence>
<comment type="catalytic activity">
    <reaction evidence="12">
        <text>beta-D-GalNAc-(1-&gt;4)-alpha-L-IdoA-(1-&gt;3)-beta-D-GalNAc-4-sulfate-(1-&gt;4)-alpha-L-IdoA-(1-&gt;3)-D-GalNAc-4-sulfate + H2O = alpha-L-IdoA-(1-&gt;3)-beta-D-GalNAc-4-sulfate-(1-&gt;4)-alpha-L-IdoA-(1-&gt;3)-D-GalNAc-4-sulfate + N-acetyl-D-galactosamine</text>
        <dbReference type="Rhea" id="RHEA:64372"/>
        <dbReference type="ChEBI" id="CHEBI:15377"/>
        <dbReference type="ChEBI" id="CHEBI:28037"/>
        <dbReference type="ChEBI" id="CHEBI:152565"/>
        <dbReference type="ChEBI" id="CHEBI:152566"/>
    </reaction>
    <physiologicalReaction direction="left-to-right" evidence="12">
        <dbReference type="Rhea" id="RHEA:64373"/>
    </physiologicalReaction>
</comment>
<evidence type="ECO:0000313" key="25">
    <source>
        <dbReference type="Proteomes" id="UP000007754"/>
    </source>
</evidence>
<dbReference type="GO" id="GO:0048667">
    <property type="term" value="P:cell morphogenesis involved in neuron differentiation"/>
    <property type="evidence" value="ECO:0007669"/>
    <property type="project" value="Ensembl"/>
</dbReference>
<dbReference type="Pfam" id="PF00728">
    <property type="entry name" value="Glyco_hydro_20"/>
    <property type="match status" value="1"/>
</dbReference>
<comment type="catalytic activity">
    <reaction evidence="14">
        <text>a ganglioside GM2 + H2O = a ganglioside GM3 + N-acetyl-beta-D-galactosamine</text>
        <dbReference type="Rhea" id="RHEA:47968"/>
        <dbReference type="ChEBI" id="CHEBI:15377"/>
        <dbReference type="ChEBI" id="CHEBI:28497"/>
        <dbReference type="ChEBI" id="CHEBI:79210"/>
        <dbReference type="ChEBI" id="CHEBI:79218"/>
    </reaction>
    <physiologicalReaction direction="left-to-right" evidence="14">
        <dbReference type="Rhea" id="RHEA:47969"/>
    </physiologicalReaction>
</comment>
<evidence type="ECO:0000256" key="9">
    <source>
        <dbReference type="ARBA" id="ARBA00023180"/>
    </source>
</evidence>
<evidence type="ECO:0000256" key="6">
    <source>
        <dbReference type="ARBA" id="ARBA00023098"/>
    </source>
</evidence>
<evidence type="ECO:0000313" key="24">
    <source>
        <dbReference type="Ensembl" id="ENSTGUP00000004396.2"/>
    </source>
</evidence>
<keyword evidence="10" id="KW-0458">Lysosome</keyword>
<dbReference type="GeneTree" id="ENSGT00390000008107"/>
<comment type="catalytic activity">
    <reaction evidence="18">
        <text>N-acetyl-beta-D-6-sulfogalactosaminyl-(1-&gt;4)-alpha-L-iduronyl-(1-&gt;3)-N-acetyl-D-6-sulfogalactosamine + H2O = alpha-L-iduronyl-(1-&gt;3)-N-acetyl-D-6-sulfogalactosamine + N-acetyl-D-6-sulfogalactosamine</text>
        <dbReference type="Rhea" id="RHEA:64384"/>
        <dbReference type="ChEBI" id="CHEBI:15377"/>
        <dbReference type="ChEBI" id="CHEBI:152567"/>
        <dbReference type="ChEBI" id="CHEBI:152568"/>
        <dbReference type="ChEBI" id="CHEBI:153064"/>
    </reaction>
    <physiologicalReaction direction="left-to-right" evidence="18">
        <dbReference type="Rhea" id="RHEA:64385"/>
    </physiologicalReaction>
</comment>
<feature type="domain" description="Beta-hexosaminidase eukaryotic type N-terminal" evidence="23">
    <location>
        <begin position="105"/>
        <end position="224"/>
    </location>
</feature>
<dbReference type="Ensembl" id="ENSTGUT00000004442.2">
    <property type="protein sequence ID" value="ENSTGUP00000004396.2"/>
    <property type="gene ID" value="ENSTGUG00000004228.2"/>
</dbReference>
<gene>
    <name evidence="24" type="primary">HEXA</name>
</gene>
<proteinExistence type="inferred from homology"/>
<dbReference type="GO" id="GO:0046982">
    <property type="term" value="F:protein heterodimerization activity"/>
    <property type="evidence" value="ECO:0007669"/>
    <property type="project" value="Ensembl"/>
</dbReference>
<organism evidence="24 25">
    <name type="scientific">Taeniopygia guttata</name>
    <name type="common">Zebra finch</name>
    <name type="synonym">Poephila guttata</name>
    <dbReference type="NCBI Taxonomy" id="59729"/>
    <lineage>
        <taxon>Eukaryota</taxon>
        <taxon>Metazoa</taxon>
        <taxon>Chordata</taxon>
        <taxon>Craniata</taxon>
        <taxon>Vertebrata</taxon>
        <taxon>Euteleostomi</taxon>
        <taxon>Archelosauria</taxon>
        <taxon>Archosauria</taxon>
        <taxon>Dinosauria</taxon>
        <taxon>Saurischia</taxon>
        <taxon>Theropoda</taxon>
        <taxon>Coelurosauria</taxon>
        <taxon>Aves</taxon>
        <taxon>Neognathae</taxon>
        <taxon>Neoaves</taxon>
        <taxon>Telluraves</taxon>
        <taxon>Australaves</taxon>
        <taxon>Passeriformes</taxon>
        <taxon>Passeroidea</taxon>
        <taxon>Estrildidae</taxon>
        <taxon>Estrildinae</taxon>
        <taxon>Taeniopygia</taxon>
    </lineage>
</organism>
<dbReference type="Proteomes" id="UP000007754">
    <property type="component" value="Chromosome 10"/>
</dbReference>
<feature type="domain" description="Glycoside hydrolase family 20 catalytic" evidence="22">
    <location>
        <begin position="246"/>
        <end position="565"/>
    </location>
</feature>
<evidence type="ECO:0000259" key="23">
    <source>
        <dbReference type="Pfam" id="PF14845"/>
    </source>
</evidence>
<dbReference type="AlphaFoldDB" id="H0Z1F8"/>
<evidence type="ECO:0000256" key="1">
    <source>
        <dbReference type="ARBA" id="ARBA00001231"/>
    </source>
</evidence>
<dbReference type="GO" id="GO:0016020">
    <property type="term" value="C:membrane"/>
    <property type="evidence" value="ECO:0007669"/>
    <property type="project" value="Ensembl"/>
</dbReference>
<name>H0Z1F8_TAEGU</name>
<accession>H0Z1F8</accession>
<dbReference type="GO" id="GO:1905379">
    <property type="term" value="C:beta-N-acetylhexosaminidase complex"/>
    <property type="evidence" value="ECO:0007669"/>
    <property type="project" value="Ensembl"/>
</dbReference>